<evidence type="ECO:0000313" key="4">
    <source>
        <dbReference type="Proteomes" id="UP000521943"/>
    </source>
</evidence>
<protein>
    <recommendedName>
        <fullName evidence="2">DUF6589 domain-containing protein</fullName>
    </recommendedName>
</protein>
<dbReference type="AlphaFoldDB" id="A0A8H6LZY2"/>
<feature type="domain" description="DUF6589" evidence="2">
    <location>
        <begin position="366"/>
        <end position="502"/>
    </location>
</feature>
<keyword evidence="4" id="KW-1185">Reference proteome</keyword>
<organism evidence="3 4">
    <name type="scientific">Ephemerocybe angulata</name>
    <dbReference type="NCBI Taxonomy" id="980116"/>
    <lineage>
        <taxon>Eukaryota</taxon>
        <taxon>Fungi</taxon>
        <taxon>Dikarya</taxon>
        <taxon>Basidiomycota</taxon>
        <taxon>Agaricomycotina</taxon>
        <taxon>Agaricomycetes</taxon>
        <taxon>Agaricomycetidae</taxon>
        <taxon>Agaricales</taxon>
        <taxon>Agaricineae</taxon>
        <taxon>Psathyrellaceae</taxon>
        <taxon>Ephemerocybe</taxon>
    </lineage>
</organism>
<feature type="compositionally biased region" description="Pro residues" evidence="1">
    <location>
        <begin position="1"/>
        <end position="11"/>
    </location>
</feature>
<dbReference type="EMBL" id="JACGCI010000057">
    <property type="protein sequence ID" value="KAF6750318.1"/>
    <property type="molecule type" value="Genomic_DNA"/>
</dbReference>
<evidence type="ECO:0000313" key="3">
    <source>
        <dbReference type="EMBL" id="KAF6750318.1"/>
    </source>
</evidence>
<dbReference type="Pfam" id="PF20231">
    <property type="entry name" value="DUF6589"/>
    <property type="match status" value="1"/>
</dbReference>
<dbReference type="Proteomes" id="UP000521943">
    <property type="component" value="Unassembled WGS sequence"/>
</dbReference>
<evidence type="ECO:0000259" key="2">
    <source>
        <dbReference type="Pfam" id="PF20231"/>
    </source>
</evidence>
<name>A0A8H6LZY2_9AGAR</name>
<evidence type="ECO:0000256" key="1">
    <source>
        <dbReference type="SAM" id="MobiDB-lite"/>
    </source>
</evidence>
<feature type="region of interest" description="Disordered" evidence="1">
    <location>
        <begin position="1"/>
        <end position="29"/>
    </location>
</feature>
<comment type="caution">
    <text evidence="3">The sequence shown here is derived from an EMBL/GenBank/DDBJ whole genome shotgun (WGS) entry which is preliminary data.</text>
</comment>
<proteinExistence type="predicted"/>
<dbReference type="InterPro" id="IPR046496">
    <property type="entry name" value="DUF6589"/>
</dbReference>
<gene>
    <name evidence="3" type="ORF">DFP72DRAFT_1013361</name>
</gene>
<reference evidence="3 4" key="1">
    <citation type="submission" date="2020-07" db="EMBL/GenBank/DDBJ databases">
        <title>Comparative genomics of pyrophilous fungi reveals a link between fire events and developmental genes.</title>
        <authorList>
            <consortium name="DOE Joint Genome Institute"/>
            <person name="Steindorff A.S."/>
            <person name="Carver A."/>
            <person name="Calhoun S."/>
            <person name="Stillman K."/>
            <person name="Liu H."/>
            <person name="Lipzen A."/>
            <person name="Pangilinan J."/>
            <person name="Labutti K."/>
            <person name="Bruns T.D."/>
            <person name="Grigoriev I.V."/>
        </authorList>
    </citation>
    <scope>NUCLEOTIDE SEQUENCE [LARGE SCALE GENOMIC DNA]</scope>
    <source>
        <strain evidence="3 4">CBS 144469</strain>
    </source>
</reference>
<accession>A0A8H6LZY2</accession>
<dbReference type="OrthoDB" id="5424058at2759"/>
<sequence>MNFPPNEPPAVPARSKRKSAKENDNGLQIQAMYTPGAPHTTKKRRVLATITPEEQAIASAAYQEKLLERLEDEKRMREAAEVKRVEDGVRSVLTAVQEAGFTSLFEFQKALHACKNQQISSQVTRNYLDDHAPSMLELVAARQPSVADHWASERFLKIIQKEGARLVSLLIPESGIEVSTVLQRYSIPELLDEARDVAPHLCEMLSTAMAYSEDGLETRKHKDVMLASLLSAIAQTRNERASTFQIVGCLYLYACGAPRSLFEVLNHAGFALSYGSAILKLKQLSRERLELMRDIVRTQPCMLVYDNMNIAFRVNEQRETSKDHFDNGTTATLIPLFRVKPSSLHLSLLTPRLTRRITYNYDPGKELLPSRQQIEELESCFLWHMEDFLLQSFPDLRTRLLKSRADLSPPMIHAIPVHKSEQFPLPAALIDESTIDGTLDVLDHMLFRTLGLEKEEIEKHGVFFIHGDQLTISLLESASGSRRDDDELVDNPSKFIKPQFGLE</sequence>